<evidence type="ECO:0000256" key="1">
    <source>
        <dbReference type="SAM" id="MobiDB-lite"/>
    </source>
</evidence>
<organism evidence="2 3">
    <name type="scientific">Streptomyces nigrescens</name>
    <dbReference type="NCBI Taxonomy" id="1920"/>
    <lineage>
        <taxon>Bacteria</taxon>
        <taxon>Bacillati</taxon>
        <taxon>Actinomycetota</taxon>
        <taxon>Actinomycetes</taxon>
        <taxon>Kitasatosporales</taxon>
        <taxon>Streptomycetaceae</taxon>
        <taxon>Streptomyces</taxon>
    </lineage>
</organism>
<evidence type="ECO:0000313" key="3">
    <source>
        <dbReference type="Proteomes" id="UP001059597"/>
    </source>
</evidence>
<protein>
    <submittedName>
        <fullName evidence="2">Uncharacterized protein</fullName>
    </submittedName>
</protein>
<dbReference type="Proteomes" id="UP001059597">
    <property type="component" value="Chromosome"/>
</dbReference>
<accession>A0ABN6R4Z3</accession>
<feature type="region of interest" description="Disordered" evidence="1">
    <location>
        <begin position="76"/>
        <end position="95"/>
    </location>
</feature>
<proteinExistence type="predicted"/>
<dbReference type="EMBL" id="AP026073">
    <property type="protein sequence ID" value="BDM72762.1"/>
    <property type="molecule type" value="Genomic_DNA"/>
</dbReference>
<reference evidence="2" key="1">
    <citation type="submission" date="2022-06" db="EMBL/GenBank/DDBJ databases">
        <title>Complete genome sequence of Streptomyces nigrescens HEK616.</title>
        <authorList>
            <person name="Asamizu S."/>
            <person name="Onaka H."/>
        </authorList>
    </citation>
    <scope>NUCLEOTIDE SEQUENCE</scope>
    <source>
        <strain evidence="2">HEK616</strain>
    </source>
</reference>
<keyword evidence="3" id="KW-1185">Reference proteome</keyword>
<evidence type="ECO:0000313" key="2">
    <source>
        <dbReference type="EMBL" id="BDM72762.1"/>
    </source>
</evidence>
<name>A0ABN6R4Z3_STRNI</name>
<sequence>MAGRQFVRLELRRHVQALDGDLTPEEFVPGPPDGAHPALAYPFNQAIPPGDQSPLVHRRRLRHRTPLRKPVRIRGATIVSDAGAQPPAHRWQVRVRRSGRRRVAYARRRGISARP</sequence>
<gene>
    <name evidence="2" type="ORF">HEK616_62490</name>
</gene>